<name>A0A1Y1WF13_9FUNG</name>
<evidence type="ECO:0000313" key="2">
    <source>
        <dbReference type="Proteomes" id="UP000193922"/>
    </source>
</evidence>
<dbReference type="AlphaFoldDB" id="A0A1Y1WF13"/>
<protein>
    <submittedName>
        <fullName evidence="1">Uncharacterized protein</fullName>
    </submittedName>
</protein>
<comment type="caution">
    <text evidence="1">The sequence shown here is derived from an EMBL/GenBank/DDBJ whole genome shotgun (WGS) entry which is preliminary data.</text>
</comment>
<proteinExistence type="predicted"/>
<keyword evidence="2" id="KW-1185">Reference proteome</keyword>
<reference evidence="1 2" key="1">
    <citation type="submission" date="2016-07" db="EMBL/GenBank/DDBJ databases">
        <title>Pervasive Adenine N6-methylation of Active Genes in Fungi.</title>
        <authorList>
            <consortium name="DOE Joint Genome Institute"/>
            <person name="Mondo S.J."/>
            <person name="Dannebaum R.O."/>
            <person name="Kuo R.C."/>
            <person name="Labutti K."/>
            <person name="Haridas S."/>
            <person name="Kuo A."/>
            <person name="Salamov A."/>
            <person name="Ahrendt S.R."/>
            <person name="Lipzen A."/>
            <person name="Sullivan W."/>
            <person name="Andreopoulos W.B."/>
            <person name="Clum A."/>
            <person name="Lindquist E."/>
            <person name="Daum C."/>
            <person name="Ramamoorthy G.K."/>
            <person name="Gryganskyi A."/>
            <person name="Culley D."/>
            <person name="Magnuson J.K."/>
            <person name="James T.Y."/>
            <person name="O'Malley M.A."/>
            <person name="Stajich J.E."/>
            <person name="Spatafora J.W."/>
            <person name="Visel A."/>
            <person name="Grigoriev I.V."/>
        </authorList>
    </citation>
    <scope>NUCLEOTIDE SEQUENCE [LARGE SCALE GENOMIC DNA]</scope>
    <source>
        <strain evidence="1 2">ATCC 12442</strain>
    </source>
</reference>
<accession>A0A1Y1WF13</accession>
<evidence type="ECO:0000313" key="1">
    <source>
        <dbReference type="EMBL" id="ORX72131.1"/>
    </source>
</evidence>
<dbReference type="RefSeq" id="XP_040745555.1">
    <property type="nucleotide sequence ID" value="XM_040883074.1"/>
</dbReference>
<sequence>MPAYNHRYCDGTRRVTETATSTEAFGVPGLVRAAQHNRLVLAVCFYFRLPHANGTGGQGCQRVPQATVHRLPHTDHTSHYSVDGRRGTVQGCAVYYLYSGMSSRDHTGCCSICRRGSHGGLDTPHSVCCAHSRGIQALYARGPVTQTRRSDLGCGYGRGMLVAHGYGYAPSTLGLGCSGSGYGCDCGHGHGRGSRSDPDARTLYWGSAGFGGSSSATPSTCSPSSRSSGSTACPGSIEGLGATVGAVVVSAGLSTVLGTAVSAAVLRGVGCASGGAPAGSSRSPPLARTLDLSSSIALSLSISRRAKSSPSGSSLPYPPR</sequence>
<dbReference type="EMBL" id="MCFD01000003">
    <property type="protein sequence ID" value="ORX72131.1"/>
    <property type="molecule type" value="Genomic_DNA"/>
</dbReference>
<gene>
    <name evidence="1" type="ORF">DL89DRAFT_108630</name>
</gene>
<dbReference type="Proteomes" id="UP000193922">
    <property type="component" value="Unassembled WGS sequence"/>
</dbReference>
<organism evidence="1 2">
    <name type="scientific">Linderina pennispora</name>
    <dbReference type="NCBI Taxonomy" id="61395"/>
    <lineage>
        <taxon>Eukaryota</taxon>
        <taxon>Fungi</taxon>
        <taxon>Fungi incertae sedis</taxon>
        <taxon>Zoopagomycota</taxon>
        <taxon>Kickxellomycotina</taxon>
        <taxon>Kickxellomycetes</taxon>
        <taxon>Kickxellales</taxon>
        <taxon>Kickxellaceae</taxon>
        <taxon>Linderina</taxon>
    </lineage>
</organism>
<dbReference type="GeneID" id="63799722"/>